<feature type="region of interest" description="Disordered" evidence="1">
    <location>
        <begin position="59"/>
        <end position="78"/>
    </location>
</feature>
<keyword evidence="2" id="KW-0812">Transmembrane</keyword>
<accession>A0A226MWD8</accession>
<evidence type="ECO:0000256" key="2">
    <source>
        <dbReference type="SAM" id="Phobius"/>
    </source>
</evidence>
<organism evidence="3 4">
    <name type="scientific">Callipepla squamata</name>
    <name type="common">Scaled quail</name>
    <dbReference type="NCBI Taxonomy" id="9009"/>
    <lineage>
        <taxon>Eukaryota</taxon>
        <taxon>Metazoa</taxon>
        <taxon>Chordata</taxon>
        <taxon>Craniata</taxon>
        <taxon>Vertebrata</taxon>
        <taxon>Euteleostomi</taxon>
        <taxon>Archelosauria</taxon>
        <taxon>Archosauria</taxon>
        <taxon>Dinosauria</taxon>
        <taxon>Saurischia</taxon>
        <taxon>Theropoda</taxon>
        <taxon>Coelurosauria</taxon>
        <taxon>Aves</taxon>
        <taxon>Neognathae</taxon>
        <taxon>Galloanserae</taxon>
        <taxon>Galliformes</taxon>
        <taxon>Odontophoridae</taxon>
        <taxon>Callipepla</taxon>
    </lineage>
</organism>
<dbReference type="EMBL" id="MCFN01000377">
    <property type="protein sequence ID" value="OXB59645.1"/>
    <property type="molecule type" value="Genomic_DNA"/>
</dbReference>
<dbReference type="PANTHER" id="PTHR15568">
    <property type="entry name" value="ECOTROPIC VIRAL INTEGRATION SITE 2A"/>
    <property type="match status" value="1"/>
</dbReference>
<comment type="caution">
    <text evidence="3">The sequence shown here is derived from an EMBL/GenBank/DDBJ whole genome shotgun (WGS) entry which is preliminary data.</text>
</comment>
<dbReference type="AlphaFoldDB" id="A0A226MWD8"/>
<gene>
    <name evidence="3" type="ORF">ASZ78_016536</name>
</gene>
<evidence type="ECO:0000313" key="4">
    <source>
        <dbReference type="Proteomes" id="UP000198323"/>
    </source>
</evidence>
<feature type="compositionally biased region" description="Basic and acidic residues" evidence="1">
    <location>
        <begin position="227"/>
        <end position="245"/>
    </location>
</feature>
<dbReference type="PANTHER" id="PTHR15568:SF0">
    <property type="entry name" value="PROTEIN EVI2A"/>
    <property type="match status" value="1"/>
</dbReference>
<name>A0A226MWD8_CALSU</name>
<dbReference type="GO" id="GO:0016020">
    <property type="term" value="C:membrane"/>
    <property type="evidence" value="ECO:0007669"/>
    <property type="project" value="InterPro"/>
</dbReference>
<dbReference type="OrthoDB" id="9448427at2759"/>
<protein>
    <recommendedName>
        <fullName evidence="5">Protein EVI2A</fullName>
    </recommendedName>
</protein>
<keyword evidence="2" id="KW-0472">Membrane</keyword>
<evidence type="ECO:0000256" key="1">
    <source>
        <dbReference type="SAM" id="MobiDB-lite"/>
    </source>
</evidence>
<evidence type="ECO:0000313" key="3">
    <source>
        <dbReference type="EMBL" id="OXB59645.1"/>
    </source>
</evidence>
<feature type="transmembrane region" description="Helical" evidence="2">
    <location>
        <begin position="131"/>
        <end position="158"/>
    </location>
</feature>
<feature type="compositionally biased region" description="Low complexity" evidence="1">
    <location>
        <begin position="87"/>
        <end position="101"/>
    </location>
</feature>
<proteinExistence type="predicted"/>
<reference evidence="3 4" key="1">
    <citation type="submission" date="2016-07" db="EMBL/GenBank/DDBJ databases">
        <title>Disparate Historic Effective Population Sizes Predicted by Modern Levels of Genome Diversity for the Scaled Quail (Callipepla squamata) and the Northern Bobwhite (Colinus virginianus): Inferences from First and Second Generation Draft Genome Assemblies for Sympatric New World Quail.</title>
        <authorList>
            <person name="Oldeschulte D.L."/>
            <person name="Halley Y.A."/>
            <person name="Bhattarai E.K."/>
            <person name="Brashear W.A."/>
            <person name="Hill J."/>
            <person name="Metz R.P."/>
            <person name="Johnson C.D."/>
            <person name="Rollins D."/>
            <person name="Peterson M.J."/>
            <person name="Bickhart D.M."/>
            <person name="Decker J.E."/>
            <person name="Seabury C.M."/>
        </authorList>
    </citation>
    <scope>NUCLEOTIDE SEQUENCE [LARGE SCALE GENOMIC DNA]</scope>
    <source>
        <strain evidence="3 4">Texas</strain>
        <tissue evidence="3">Leg muscle</tissue>
    </source>
</reference>
<dbReference type="STRING" id="9009.A0A226MWD8"/>
<dbReference type="InterPro" id="IPR008608">
    <property type="entry name" value="Ectropic_vir_integratn_site_2A"/>
</dbReference>
<dbReference type="Pfam" id="PF05399">
    <property type="entry name" value="EVI2A"/>
    <property type="match status" value="1"/>
</dbReference>
<evidence type="ECO:0008006" key="5">
    <source>
        <dbReference type="Google" id="ProtNLM"/>
    </source>
</evidence>
<sequence>MPASSWHQLNTFKARQQAMESAAKHCKHISANHTYYPRVSNETWNPICQNLTCRQNTTEATTKSLPSTDFNGKPTTTSEMLTVTPQSLSSTVGTNSSTSSSAQRVPATGEPRNTSKTKITMTKETCEDNKFLILICFIIIAALVLICTFLFLSTVVMANKLAYLKKAQQGKRRPRSNGDILATNSFWPTAAGTWQRIPKETAGTDVVMQNLLSGRDATVQMNIQDKSTARHSKDTDNKHENKETTSHTSVVTNFVVEM</sequence>
<dbReference type="Proteomes" id="UP000198323">
    <property type="component" value="Unassembled WGS sequence"/>
</dbReference>
<feature type="region of interest" description="Disordered" evidence="1">
    <location>
        <begin position="224"/>
        <end position="248"/>
    </location>
</feature>
<keyword evidence="4" id="KW-1185">Reference proteome</keyword>
<keyword evidence="2" id="KW-1133">Transmembrane helix</keyword>
<feature type="region of interest" description="Disordered" evidence="1">
    <location>
        <begin position="84"/>
        <end position="115"/>
    </location>
</feature>